<feature type="transmembrane region" description="Helical" evidence="6">
    <location>
        <begin position="282"/>
        <end position="300"/>
    </location>
</feature>
<dbReference type="OrthoDB" id="9773404at2"/>
<evidence type="ECO:0000256" key="1">
    <source>
        <dbReference type="ARBA" id="ARBA00004651"/>
    </source>
</evidence>
<keyword evidence="2" id="KW-0813">Transport</keyword>
<evidence type="ECO:0000256" key="2">
    <source>
        <dbReference type="ARBA" id="ARBA00022448"/>
    </source>
</evidence>
<comment type="caution">
    <text evidence="8">The sequence shown here is derived from an EMBL/GenBank/DDBJ whole genome shotgun (WGS) entry which is preliminary data.</text>
</comment>
<feature type="transmembrane region" description="Helical" evidence="6">
    <location>
        <begin position="142"/>
        <end position="164"/>
    </location>
</feature>
<dbReference type="Gene3D" id="1.20.1250.20">
    <property type="entry name" value="MFS general substrate transporter like domains"/>
    <property type="match status" value="2"/>
</dbReference>
<dbReference type="Proteomes" id="UP000298460">
    <property type="component" value="Unassembled WGS sequence"/>
</dbReference>
<dbReference type="Pfam" id="PF07690">
    <property type="entry name" value="MFS_1"/>
    <property type="match status" value="1"/>
</dbReference>
<reference evidence="8 9" key="1">
    <citation type="submission" date="2019-03" db="EMBL/GenBank/DDBJ databases">
        <title>Draft Genome Sequence of Desulfosporosinus fructosivorans Strain 63.6F, Isolated from Marine Sediment in the Baltic Sea.</title>
        <authorList>
            <person name="Hausmann B."/>
            <person name="Vandieken V."/>
            <person name="Pjevac P."/>
            <person name="Schreck K."/>
            <person name="Herbold C.W."/>
            <person name="Loy A."/>
        </authorList>
    </citation>
    <scope>NUCLEOTIDE SEQUENCE [LARGE SCALE GENOMIC DNA]</scope>
    <source>
        <strain evidence="8 9">63.6F</strain>
    </source>
</reference>
<proteinExistence type="predicted"/>
<dbReference type="SUPFAM" id="SSF103473">
    <property type="entry name" value="MFS general substrate transporter"/>
    <property type="match status" value="1"/>
</dbReference>
<evidence type="ECO:0000256" key="6">
    <source>
        <dbReference type="SAM" id="Phobius"/>
    </source>
</evidence>
<dbReference type="InterPro" id="IPR020846">
    <property type="entry name" value="MFS_dom"/>
</dbReference>
<keyword evidence="4 6" id="KW-1133">Transmembrane helix</keyword>
<feature type="transmembrane region" description="Helical" evidence="6">
    <location>
        <begin position="398"/>
        <end position="421"/>
    </location>
</feature>
<feature type="transmembrane region" description="Helical" evidence="6">
    <location>
        <begin position="80"/>
        <end position="103"/>
    </location>
</feature>
<dbReference type="InterPro" id="IPR011701">
    <property type="entry name" value="MFS"/>
</dbReference>
<evidence type="ECO:0000313" key="8">
    <source>
        <dbReference type="EMBL" id="TGE39346.1"/>
    </source>
</evidence>
<dbReference type="CDD" id="cd17319">
    <property type="entry name" value="MFS_ExuT_GudP_like"/>
    <property type="match status" value="1"/>
</dbReference>
<evidence type="ECO:0000256" key="5">
    <source>
        <dbReference type="ARBA" id="ARBA00023136"/>
    </source>
</evidence>
<dbReference type="RefSeq" id="WP_135545841.1">
    <property type="nucleotide sequence ID" value="NZ_SPQQ01000002.1"/>
</dbReference>
<feature type="transmembrane region" description="Helical" evidence="6">
    <location>
        <begin position="12"/>
        <end position="29"/>
    </location>
</feature>
<evidence type="ECO:0000313" key="9">
    <source>
        <dbReference type="Proteomes" id="UP000298460"/>
    </source>
</evidence>
<dbReference type="EMBL" id="SPQQ01000002">
    <property type="protein sequence ID" value="TGE39346.1"/>
    <property type="molecule type" value="Genomic_DNA"/>
</dbReference>
<dbReference type="InterPro" id="IPR036259">
    <property type="entry name" value="MFS_trans_sf"/>
</dbReference>
<feature type="transmembrane region" description="Helical" evidence="6">
    <location>
        <begin position="109"/>
        <end position="130"/>
    </location>
</feature>
<name>A0A4Z0RCL2_9FIRM</name>
<dbReference type="GO" id="GO:0022857">
    <property type="term" value="F:transmembrane transporter activity"/>
    <property type="evidence" value="ECO:0007669"/>
    <property type="project" value="InterPro"/>
</dbReference>
<dbReference type="AlphaFoldDB" id="A0A4Z0RCL2"/>
<keyword evidence="3 6" id="KW-0812">Transmembrane</keyword>
<feature type="domain" description="Major facilitator superfamily (MFS) profile" evidence="7">
    <location>
        <begin position="18"/>
        <end position="426"/>
    </location>
</feature>
<dbReference type="PROSITE" id="PS50850">
    <property type="entry name" value="MFS"/>
    <property type="match status" value="1"/>
</dbReference>
<keyword evidence="5 6" id="KW-0472">Membrane</keyword>
<organism evidence="8 9">
    <name type="scientific">Desulfosporosinus fructosivorans</name>
    <dbReference type="NCBI Taxonomy" id="2018669"/>
    <lineage>
        <taxon>Bacteria</taxon>
        <taxon>Bacillati</taxon>
        <taxon>Bacillota</taxon>
        <taxon>Clostridia</taxon>
        <taxon>Eubacteriales</taxon>
        <taxon>Desulfitobacteriaceae</taxon>
        <taxon>Desulfosporosinus</taxon>
    </lineage>
</organism>
<dbReference type="PANTHER" id="PTHR43791:SF36">
    <property type="entry name" value="TRANSPORTER, PUTATIVE (AFU_ORTHOLOGUE AFUA_6G08340)-RELATED"/>
    <property type="match status" value="1"/>
</dbReference>
<evidence type="ECO:0000256" key="4">
    <source>
        <dbReference type="ARBA" id="ARBA00022989"/>
    </source>
</evidence>
<feature type="transmembrane region" description="Helical" evidence="6">
    <location>
        <begin position="248"/>
        <end position="270"/>
    </location>
</feature>
<gene>
    <name evidence="8" type="ORF">E4K67_07895</name>
</gene>
<dbReference type="GO" id="GO:0005886">
    <property type="term" value="C:plasma membrane"/>
    <property type="evidence" value="ECO:0007669"/>
    <property type="project" value="UniProtKB-SubCell"/>
</dbReference>
<dbReference type="FunFam" id="1.20.1250.20:FF:000018">
    <property type="entry name" value="MFS transporter permease"/>
    <property type="match status" value="1"/>
</dbReference>
<dbReference type="PANTHER" id="PTHR43791">
    <property type="entry name" value="PERMEASE-RELATED"/>
    <property type="match status" value="1"/>
</dbReference>
<evidence type="ECO:0000259" key="7">
    <source>
        <dbReference type="PROSITE" id="PS50850"/>
    </source>
</evidence>
<feature type="transmembrane region" description="Helical" evidence="6">
    <location>
        <begin position="368"/>
        <end position="386"/>
    </location>
</feature>
<feature type="transmembrane region" description="Helical" evidence="6">
    <location>
        <begin position="176"/>
        <end position="198"/>
    </location>
</feature>
<protein>
    <submittedName>
        <fullName evidence="8">MFS transporter</fullName>
    </submittedName>
</protein>
<accession>A0A4Z0RCL2</accession>
<feature type="transmembrane region" description="Helical" evidence="6">
    <location>
        <begin position="49"/>
        <end position="68"/>
    </location>
</feature>
<sequence length="433" mass="47556">MESSIDRNRLYAKVKWAIIPYVFALYFFNGMDRTNISFAALTMNKELSISALAFGTITSTFFISYLIFQIPSSMLLKKFGASKLIPSIACLWGLATAGTFFAQDAAQVTAFRFVLGIFEAGFFPGVMYWFTLWFPSRERASVTAIFMLSGTCANIIGAPLAGYMVQYANWFGFSGWRWLFLIEGILPAIIALFGFYIMKDGPEKAKWLNEKEKALIRSDLDAEKAVTTVHTKKIGFAKIITNGTLWKLAMIYMFIQIAQQVGAMWMPVLIKGMTVGLSASAIGYIMMIPAIAGAIAMVLVGNHSDKTGERKWHAITPMLILSASFLLILLPVGGLLFKIAMLSIYGATVVSWYGPYWTMPPAFLSPEIIAVSLAFINSWSAAGGFIGNKFSGIIATNFGNTGVFVFLAAVALVSVVLVLTLDFKKMAIDHIHG</sequence>
<evidence type="ECO:0000256" key="3">
    <source>
        <dbReference type="ARBA" id="ARBA00022692"/>
    </source>
</evidence>
<comment type="subcellular location">
    <subcellularLocation>
        <location evidence="1">Cell membrane</location>
        <topology evidence="1">Multi-pass membrane protein</topology>
    </subcellularLocation>
</comment>
<keyword evidence="9" id="KW-1185">Reference proteome</keyword>